<evidence type="ECO:0000313" key="2">
    <source>
        <dbReference type="Proteomes" id="UP000011688"/>
    </source>
</evidence>
<dbReference type="AlphaFoldDB" id="L9X3V6"/>
<evidence type="ECO:0000313" key="1">
    <source>
        <dbReference type="EMBL" id="ELY56141.1"/>
    </source>
</evidence>
<dbReference type="RefSeq" id="WP_005557412.1">
    <property type="nucleotide sequence ID" value="NZ_AOIB01000028.1"/>
</dbReference>
<dbReference type="eggNOG" id="arCOG10323">
    <property type="taxonomic scope" value="Archaea"/>
</dbReference>
<keyword evidence="2" id="KW-1185">Reference proteome</keyword>
<dbReference type="OrthoDB" id="315046at2157"/>
<dbReference type="EMBL" id="AOIB01000028">
    <property type="protein sequence ID" value="ELY56141.1"/>
    <property type="molecule type" value="Genomic_DNA"/>
</dbReference>
<gene>
    <name evidence="1" type="ORF">C491_14377</name>
</gene>
<comment type="caution">
    <text evidence="1">The sequence shown here is derived from an EMBL/GenBank/DDBJ whole genome shotgun (WGS) entry which is preliminary data.</text>
</comment>
<protein>
    <submittedName>
        <fullName evidence="1">Uncharacterized protein</fullName>
    </submittedName>
</protein>
<accession>L9X3V6</accession>
<reference evidence="1 2" key="1">
    <citation type="journal article" date="2014" name="PLoS Genet.">
        <title>Phylogenetically driven sequencing of extremely halophilic archaea reveals strategies for static and dynamic osmo-response.</title>
        <authorList>
            <person name="Becker E.A."/>
            <person name="Seitzer P.M."/>
            <person name="Tritt A."/>
            <person name="Larsen D."/>
            <person name="Krusor M."/>
            <person name="Yao A.I."/>
            <person name="Wu D."/>
            <person name="Madern D."/>
            <person name="Eisen J.A."/>
            <person name="Darling A.E."/>
            <person name="Facciotti M.T."/>
        </authorList>
    </citation>
    <scope>NUCLEOTIDE SEQUENCE [LARGE SCALE GENOMIC DNA]</scope>
    <source>
        <strain evidence="1 2">DSM 10524</strain>
    </source>
</reference>
<proteinExistence type="predicted"/>
<sequence>MTGGLEPTEETDGSVTVRLLDDGDETRTIRCNSYADAIEVVKDRQRSVTAAKILDRDENVVFTSAEMEIEVWETAWEDAKRELSVDVDESDCPYENGACFPGDRCVRCQLSDARGRE</sequence>
<dbReference type="STRING" id="1227497.C491_14377"/>
<dbReference type="Proteomes" id="UP000011688">
    <property type="component" value="Unassembled WGS sequence"/>
</dbReference>
<organism evidence="1 2">
    <name type="scientific">Natronococcus amylolyticus DSM 10524</name>
    <dbReference type="NCBI Taxonomy" id="1227497"/>
    <lineage>
        <taxon>Archaea</taxon>
        <taxon>Methanobacteriati</taxon>
        <taxon>Methanobacteriota</taxon>
        <taxon>Stenosarchaea group</taxon>
        <taxon>Halobacteria</taxon>
        <taxon>Halobacteriales</taxon>
        <taxon>Natrialbaceae</taxon>
        <taxon>Natronococcus</taxon>
    </lineage>
</organism>
<name>L9X3V6_9EURY</name>